<organism evidence="1">
    <name type="scientific">Daucus carota subsp. sativus</name>
    <name type="common">Carrot</name>
    <dbReference type="NCBI Taxonomy" id="79200"/>
    <lineage>
        <taxon>Eukaryota</taxon>
        <taxon>Viridiplantae</taxon>
        <taxon>Streptophyta</taxon>
        <taxon>Embryophyta</taxon>
        <taxon>Tracheophyta</taxon>
        <taxon>Spermatophyta</taxon>
        <taxon>Magnoliopsida</taxon>
        <taxon>eudicotyledons</taxon>
        <taxon>Gunneridae</taxon>
        <taxon>Pentapetalae</taxon>
        <taxon>asterids</taxon>
        <taxon>campanulids</taxon>
        <taxon>Apiales</taxon>
        <taxon>Apiaceae</taxon>
        <taxon>Apioideae</taxon>
        <taxon>Scandiceae</taxon>
        <taxon>Daucinae</taxon>
        <taxon>Daucus</taxon>
        <taxon>Daucus sect. Daucus</taxon>
    </lineage>
</organism>
<accession>A0A166H6H0</accession>
<name>A0A166H6H0_DAUCS</name>
<protein>
    <submittedName>
        <fullName evidence="1">Uncharacterized protein</fullName>
    </submittedName>
</protein>
<comment type="caution">
    <text evidence="1">The sequence shown here is derived from an EMBL/GenBank/DDBJ whole genome shotgun (WGS) entry which is preliminary data.</text>
</comment>
<dbReference type="AlphaFoldDB" id="A0A166H6H0"/>
<dbReference type="Gramene" id="KZN09781">
    <property type="protein sequence ID" value="KZN09781"/>
    <property type="gene ID" value="DCAR_002437"/>
</dbReference>
<sequence length="87" mass="8586">MLCVTADESLKCPDGETAESGLKAATSSGFWLGVEGIIGIEAESVEGMTPPEDGRSGEISGDILVDGDTGTVLGNNAGAAGTVSILS</sequence>
<gene>
    <name evidence="1" type="ORF">DCAR_002437</name>
</gene>
<proteinExistence type="predicted"/>
<reference evidence="1" key="1">
    <citation type="journal article" date="2016" name="Nat. Genet.">
        <title>A high-quality carrot genome assembly provides new insights into carotenoid accumulation and asterid genome evolution.</title>
        <authorList>
            <person name="Iorizzo M."/>
            <person name="Ellison S."/>
            <person name="Senalik D."/>
            <person name="Zeng P."/>
            <person name="Satapoomin P."/>
            <person name="Huang J."/>
            <person name="Bowman M."/>
            <person name="Iovene M."/>
            <person name="Sanseverino W."/>
            <person name="Cavagnaro P."/>
            <person name="Yildiz M."/>
            <person name="Macko-Podgorni A."/>
            <person name="Moranska E."/>
            <person name="Grzebelus E."/>
            <person name="Grzebelus D."/>
            <person name="Ashrafi H."/>
            <person name="Zheng Z."/>
            <person name="Cheng S."/>
            <person name="Spooner D."/>
            <person name="Van Deynze A."/>
            <person name="Simon P."/>
        </authorList>
    </citation>
    <scope>NUCLEOTIDE SEQUENCE [LARGE SCALE GENOMIC DNA]</scope>
    <source>
        <tissue evidence="1">Leaf</tissue>
    </source>
</reference>
<evidence type="ECO:0000313" key="1">
    <source>
        <dbReference type="EMBL" id="KZN09781.1"/>
    </source>
</evidence>
<dbReference type="EMBL" id="LNRQ01000001">
    <property type="protein sequence ID" value="KZN09781.1"/>
    <property type="molecule type" value="Genomic_DNA"/>
</dbReference>